<sequence>MSGLNVLLIGKTLLFYVIMTGIMYMTGSGVSKIAGITTTKMERVSIGFVAQLALVQFFGWFFMAFRWSMVVFSVLVLLISLFGLLLGFYKQAYKSEKQERNWTDLLPVGMLLVQISLTFLMYRSDADDSFYVSNVTLFQHSPVLNPYDASFGITSLGTVPMYDFGIWEAYAAVLGNFFHIEGVTLMHFVFVPWLLLLSTSAYLFLGRTLFQGDRTKGNYFYFLLSVFHLMGGNAVFSQGSFLLSRIWQGKAVYLHVVLPLLMAALLSCIVDKQEEEKCLLERYLFVPLLVCILAGAALNPTSLYVLGFQLAAMLLVVAVYKRKIRLLWHALPAIFTVGLFTLLIYFRASRFDGQIEAASGTGDAFVFRVFENFFGSGMLYFVLYILAVLIILVLGNARAKISFVFTPLILFLSIWNPITGKIVAETLTKAPSYWRVFWLLPVGLAISYAVVLVASRVKYNSVGLLLGCILIVIPGTWMFSSENNFVRAANVERIPEEVIKFSSTFLEKNERPVILASDDLSTTLRQKYNQVELIFSRHQYILDLFTYRGKAEEGDERTRLMSFSNGHIEDEASVVETLAKYPIDFVILKKEYGNSCQLMERLGWRIADQSSDYNLYSLEK</sequence>
<feature type="transmembrane region" description="Helical" evidence="1">
    <location>
        <begin position="373"/>
        <end position="394"/>
    </location>
</feature>
<feature type="transmembrane region" description="Helical" evidence="1">
    <location>
        <begin position="185"/>
        <end position="205"/>
    </location>
</feature>
<dbReference type="InterPro" id="IPR045723">
    <property type="entry name" value="DUF6077"/>
</dbReference>
<reference evidence="3" key="2">
    <citation type="submission" date="2017-05" db="EMBL/GenBank/DDBJ databases">
        <authorList>
            <consortium name="The Broad Institute Genomics Platform"/>
            <consortium name="The Broad Institute Genomic Center for Infectious Diseases"/>
            <person name="Earl A."/>
            <person name="Manson A."/>
            <person name="Schwartman J."/>
            <person name="Gilmore M."/>
            <person name="Abouelleil A."/>
            <person name="Cao P."/>
            <person name="Chapman S."/>
            <person name="Cusick C."/>
            <person name="Shea T."/>
            <person name="Young S."/>
            <person name="Neafsey D."/>
            <person name="Nusbaum C."/>
            <person name="Birren B."/>
        </authorList>
    </citation>
    <scope>NUCLEOTIDE SEQUENCE</scope>
    <source>
        <strain evidence="3">9E7_DIV0242</strain>
    </source>
</reference>
<keyword evidence="4" id="KW-1185">Reference proteome</keyword>
<dbReference type="Pfam" id="PF19554">
    <property type="entry name" value="DUF6077"/>
    <property type="match status" value="1"/>
</dbReference>
<reference evidence="2" key="1">
    <citation type="submission" date="2017-05" db="EMBL/GenBank/DDBJ databases">
        <title>The Genome Sequence of Enterococcus sp. 9E7_DIV0242.</title>
        <authorList>
            <consortium name="The Broad Institute Genomics Platform"/>
            <consortium name="The Broad Institute Genomic Center for Infectious Diseases"/>
            <person name="Earl A."/>
            <person name="Manson A."/>
            <person name="Schwartman J."/>
            <person name="Gilmore M."/>
            <person name="Abouelleil A."/>
            <person name="Cao P."/>
            <person name="Chapman S."/>
            <person name="Cusick C."/>
            <person name="Shea T."/>
            <person name="Young S."/>
            <person name="Neafsey D."/>
            <person name="Nusbaum C."/>
            <person name="Birren B."/>
        </authorList>
    </citation>
    <scope>NUCLEOTIDE SEQUENCE [LARGE SCALE GENOMIC DNA]</scope>
    <source>
        <strain evidence="2">9E7_DIV0242</strain>
    </source>
</reference>
<feature type="transmembrane region" description="Helical" evidence="1">
    <location>
        <begin position="401"/>
        <end position="418"/>
    </location>
</feature>
<proteinExistence type="predicted"/>
<gene>
    <name evidence="3" type="ORF">A5888_003607</name>
    <name evidence="2" type="ORF">A5888_004041</name>
</gene>
<feature type="transmembrane region" description="Helical" evidence="1">
    <location>
        <begin position="251"/>
        <end position="270"/>
    </location>
</feature>
<dbReference type="OrthoDB" id="1827913at2"/>
<evidence type="ECO:0000256" key="1">
    <source>
        <dbReference type="SAM" id="Phobius"/>
    </source>
</evidence>
<reference evidence="3" key="3">
    <citation type="submission" date="2024-03" db="EMBL/GenBank/DDBJ databases">
        <title>The Genome Sequence of Enterococcus sp. DIV0242b.</title>
        <authorList>
            <consortium name="The Broad Institute Genomics Platform"/>
            <consortium name="The Broad Institute Microbial Omics Core"/>
            <consortium name="The Broad Institute Genomic Center for Infectious Diseases"/>
            <person name="Earl A."/>
            <person name="Manson A."/>
            <person name="Gilmore M."/>
            <person name="Schwartman J."/>
            <person name="Shea T."/>
            <person name="Abouelleil A."/>
            <person name="Cao P."/>
            <person name="Chapman S."/>
            <person name="Cusick C."/>
            <person name="Young S."/>
            <person name="Neafsey D."/>
            <person name="Nusbaum C."/>
            <person name="Birren B."/>
        </authorList>
    </citation>
    <scope>NUCLEOTIDE SEQUENCE</scope>
    <source>
        <strain evidence="3">9E7_DIV0242</strain>
    </source>
</reference>
<feature type="transmembrane region" description="Helical" evidence="1">
    <location>
        <begin position="44"/>
        <end position="63"/>
    </location>
</feature>
<feature type="transmembrane region" description="Helical" evidence="1">
    <location>
        <begin position="69"/>
        <end position="89"/>
    </location>
</feature>
<feature type="transmembrane region" description="Helical" evidence="1">
    <location>
        <begin position="282"/>
        <end position="298"/>
    </location>
</feature>
<evidence type="ECO:0000313" key="4">
    <source>
        <dbReference type="Proteomes" id="UP000195141"/>
    </source>
</evidence>
<dbReference type="EMBL" id="CP147247">
    <property type="protein sequence ID" value="WYJ91839.1"/>
    <property type="molecule type" value="Genomic_DNA"/>
</dbReference>
<evidence type="ECO:0000313" key="3">
    <source>
        <dbReference type="EMBL" id="WYJ91839.1"/>
    </source>
</evidence>
<feature type="transmembrane region" description="Helical" evidence="1">
    <location>
        <begin position="327"/>
        <end position="346"/>
    </location>
</feature>
<accession>A0A242JX01</accession>
<dbReference type="AlphaFoldDB" id="A0A242JX01"/>
<keyword evidence="1" id="KW-0472">Membrane</keyword>
<dbReference type="RefSeq" id="WP_086351005.1">
    <property type="nucleotide sequence ID" value="NZ_CP147247.1"/>
</dbReference>
<feature type="transmembrane region" description="Helical" evidence="1">
    <location>
        <begin position="438"/>
        <end position="455"/>
    </location>
</feature>
<feature type="transmembrane region" description="Helical" evidence="1">
    <location>
        <begin position="304"/>
        <end position="320"/>
    </location>
</feature>
<evidence type="ECO:0000313" key="2">
    <source>
        <dbReference type="EMBL" id="OTP09845.1"/>
    </source>
</evidence>
<feature type="transmembrane region" description="Helical" evidence="1">
    <location>
        <begin position="217"/>
        <end position="236"/>
    </location>
</feature>
<organism evidence="2">
    <name type="scientific">Candidatus Enterococcus clewellii</name>
    <dbReference type="NCBI Taxonomy" id="1834193"/>
    <lineage>
        <taxon>Bacteria</taxon>
        <taxon>Bacillati</taxon>
        <taxon>Bacillota</taxon>
        <taxon>Bacilli</taxon>
        <taxon>Lactobacillales</taxon>
        <taxon>Enterococcaceae</taxon>
        <taxon>Enterococcus</taxon>
    </lineage>
</organism>
<evidence type="ECO:0008006" key="5">
    <source>
        <dbReference type="Google" id="ProtNLM"/>
    </source>
</evidence>
<protein>
    <recommendedName>
        <fullName evidence="5">Glycosyltransferase RgtA/B/C/D-like domain-containing protein</fullName>
    </recommendedName>
</protein>
<dbReference type="EMBL" id="NGMM01000009">
    <property type="protein sequence ID" value="OTP09845.1"/>
    <property type="molecule type" value="Genomic_DNA"/>
</dbReference>
<keyword evidence="1" id="KW-1133">Transmembrane helix</keyword>
<feature type="transmembrane region" description="Helical" evidence="1">
    <location>
        <begin position="462"/>
        <end position="480"/>
    </location>
</feature>
<feature type="transmembrane region" description="Helical" evidence="1">
    <location>
        <begin position="101"/>
        <end position="122"/>
    </location>
</feature>
<keyword evidence="1" id="KW-0812">Transmembrane</keyword>
<name>A0A242JX01_9ENTE</name>
<dbReference type="Proteomes" id="UP000195141">
    <property type="component" value="Chromosome"/>
</dbReference>